<dbReference type="InterPro" id="IPR033942">
    <property type="entry name" value="IMPase"/>
</dbReference>
<accession>A0AAV9UT58</accession>
<dbReference type="InterPro" id="IPR000760">
    <property type="entry name" value="Inositol_monophosphatase-like"/>
</dbReference>
<dbReference type="CDD" id="cd01639">
    <property type="entry name" value="IMPase"/>
    <property type="match status" value="1"/>
</dbReference>
<feature type="binding site" evidence="7">
    <location>
        <position position="258"/>
    </location>
    <ligand>
        <name>Mg(2+)</name>
        <dbReference type="ChEBI" id="CHEBI:18420"/>
        <label>1</label>
        <note>catalytic</note>
    </ligand>
</feature>
<comment type="caution">
    <text evidence="9">The sequence shown here is derived from an EMBL/GenBank/DDBJ whole genome shotgun (WGS) entry which is preliminary data.</text>
</comment>
<dbReference type="InterPro" id="IPR020583">
    <property type="entry name" value="Inositol_monoP_metal-BS"/>
</dbReference>
<dbReference type="InterPro" id="IPR020550">
    <property type="entry name" value="Inositol_monophosphatase_CS"/>
</dbReference>
<comment type="cofactor">
    <cofactor evidence="2 7 8">
        <name>Mg(2+)</name>
        <dbReference type="ChEBI" id="CHEBI:18420"/>
    </cofactor>
</comment>
<dbReference type="Gene3D" id="3.30.540.10">
    <property type="entry name" value="Fructose-1,6-Bisphosphatase, subunit A, domain 1"/>
    <property type="match status" value="1"/>
</dbReference>
<dbReference type="GO" id="GO:0046872">
    <property type="term" value="F:metal ion binding"/>
    <property type="evidence" value="ECO:0007669"/>
    <property type="project" value="UniProtKB-KW"/>
</dbReference>
<dbReference type="PROSITE" id="PS00629">
    <property type="entry name" value="IMP_1"/>
    <property type="match status" value="1"/>
</dbReference>
<feature type="binding site" evidence="7">
    <location>
        <position position="93"/>
    </location>
    <ligand>
        <name>Mg(2+)</name>
        <dbReference type="ChEBI" id="CHEBI:18420"/>
        <label>2</label>
    </ligand>
</feature>
<dbReference type="AlphaFoldDB" id="A0AAV9UT58"/>
<evidence type="ECO:0000256" key="1">
    <source>
        <dbReference type="ARBA" id="ARBA00001033"/>
    </source>
</evidence>
<evidence type="ECO:0000256" key="2">
    <source>
        <dbReference type="ARBA" id="ARBA00001946"/>
    </source>
</evidence>
<proteinExistence type="inferred from homology"/>
<dbReference type="Proteomes" id="UP001375240">
    <property type="component" value="Unassembled WGS sequence"/>
</dbReference>
<feature type="binding site" evidence="7">
    <location>
        <position position="96"/>
    </location>
    <ligand>
        <name>Mg(2+)</name>
        <dbReference type="ChEBI" id="CHEBI:18420"/>
        <label>1</label>
        <note>catalytic</note>
    </ligand>
</feature>
<keyword evidence="10" id="KW-1185">Reference proteome</keyword>
<gene>
    <name evidence="9" type="ORF">TWF696_007346</name>
</gene>
<dbReference type="GO" id="GO:0007165">
    <property type="term" value="P:signal transduction"/>
    <property type="evidence" value="ECO:0007669"/>
    <property type="project" value="TreeGrafter"/>
</dbReference>
<keyword evidence="4 7" id="KW-0479">Metal-binding</keyword>
<feature type="binding site" evidence="7">
    <location>
        <position position="75"/>
    </location>
    <ligand>
        <name>Mg(2+)</name>
        <dbReference type="ChEBI" id="CHEBI:18420"/>
        <label>1</label>
        <note>catalytic</note>
    </ligand>
</feature>
<keyword evidence="5 8" id="KW-0378">Hydrolase</keyword>
<evidence type="ECO:0000256" key="8">
    <source>
        <dbReference type="RuleBase" id="RU364068"/>
    </source>
</evidence>
<evidence type="ECO:0000256" key="7">
    <source>
        <dbReference type="PIRSR" id="PIRSR600760-2"/>
    </source>
</evidence>
<dbReference type="EMBL" id="JAVHNQ010000005">
    <property type="protein sequence ID" value="KAK6347274.1"/>
    <property type="molecule type" value="Genomic_DNA"/>
</dbReference>
<keyword evidence="6 7" id="KW-0460">Magnesium</keyword>
<dbReference type="EC" id="3.1.3.25" evidence="8"/>
<protein>
    <recommendedName>
        <fullName evidence="8">Inositol-1-monophosphatase</fullName>
        <ecNumber evidence="8">3.1.3.25</ecNumber>
    </recommendedName>
</protein>
<dbReference type="PANTHER" id="PTHR20854">
    <property type="entry name" value="INOSITOL MONOPHOSPHATASE"/>
    <property type="match status" value="1"/>
</dbReference>
<dbReference type="SUPFAM" id="SSF56655">
    <property type="entry name" value="Carbohydrate phosphatase"/>
    <property type="match status" value="1"/>
</dbReference>
<comment type="pathway">
    <text evidence="8">Polyol metabolism; myo-inositol biosynthesis; myo-inositol from D-glucose 6-phosphate: step 2/2.</text>
</comment>
<evidence type="ECO:0000256" key="5">
    <source>
        <dbReference type="ARBA" id="ARBA00022801"/>
    </source>
</evidence>
<name>A0AAV9UT58_9PEZI</name>
<dbReference type="GO" id="GO:0046854">
    <property type="term" value="P:phosphatidylinositol phosphate biosynthetic process"/>
    <property type="evidence" value="ECO:0007669"/>
    <property type="project" value="InterPro"/>
</dbReference>
<dbReference type="PROSITE" id="PS00630">
    <property type="entry name" value="IMP_2"/>
    <property type="match status" value="1"/>
</dbReference>
<evidence type="ECO:0000256" key="4">
    <source>
        <dbReference type="ARBA" id="ARBA00022723"/>
    </source>
</evidence>
<comment type="catalytic activity">
    <reaction evidence="1 8">
        <text>a myo-inositol phosphate + H2O = myo-inositol + phosphate</text>
        <dbReference type="Rhea" id="RHEA:24056"/>
        <dbReference type="ChEBI" id="CHEBI:15377"/>
        <dbReference type="ChEBI" id="CHEBI:17268"/>
        <dbReference type="ChEBI" id="CHEBI:43474"/>
        <dbReference type="ChEBI" id="CHEBI:84139"/>
        <dbReference type="EC" id="3.1.3.25"/>
    </reaction>
</comment>
<reference evidence="9 10" key="1">
    <citation type="submission" date="2019-10" db="EMBL/GenBank/DDBJ databases">
        <authorList>
            <person name="Palmer J.M."/>
        </authorList>
    </citation>
    <scope>NUCLEOTIDE SEQUENCE [LARGE SCALE GENOMIC DNA]</scope>
    <source>
        <strain evidence="9 10">TWF696</strain>
    </source>
</reference>
<dbReference type="Gene3D" id="3.40.190.80">
    <property type="match status" value="1"/>
</dbReference>
<evidence type="ECO:0000313" key="10">
    <source>
        <dbReference type="Proteomes" id="UP001375240"/>
    </source>
</evidence>
<sequence>MADGNTDVDLDAVLAYIVDVARAAGEMILAARPMADAAGTKKNSTDLVTETDRAVERMVRERLHEGYPTFEFMGEETYTPGTRLSSSPTFIVDPIDGTTNFVHTYPYVSISIGLAINRHPVAGVVYNPFTKQLFSAAKNRGAHLTSPVHDHVSLPLRPPVAYPGDSNTNDNSGDTVTLELEPLTGLDKCLVIIEWGSERTGNDYDVKIRTFRNLTAAKPDGGAMVHGLRSFGSAALNLCAVAAGWADLSWESGCWAWDLCAGWVVLAEAGGRIVDANPGRWEVGLEERRCLAVRAGEGWRGVVEEFWGCVEGRLQAGEETRAPV</sequence>
<dbReference type="GO" id="GO:0006020">
    <property type="term" value="P:inositol metabolic process"/>
    <property type="evidence" value="ECO:0007669"/>
    <property type="project" value="TreeGrafter"/>
</dbReference>
<dbReference type="GO" id="GO:0008934">
    <property type="term" value="F:inositol monophosphate 1-phosphatase activity"/>
    <property type="evidence" value="ECO:0007669"/>
    <property type="project" value="InterPro"/>
</dbReference>
<dbReference type="PANTHER" id="PTHR20854:SF4">
    <property type="entry name" value="INOSITOL-1-MONOPHOSPHATASE-RELATED"/>
    <property type="match status" value="1"/>
</dbReference>
<evidence type="ECO:0000256" key="3">
    <source>
        <dbReference type="ARBA" id="ARBA00009759"/>
    </source>
</evidence>
<dbReference type="Pfam" id="PF00459">
    <property type="entry name" value="Inositol_P"/>
    <property type="match status" value="1"/>
</dbReference>
<dbReference type="FunFam" id="3.30.540.10:FF:000004">
    <property type="entry name" value="Inositol-1-monophosphatase"/>
    <property type="match status" value="1"/>
</dbReference>
<dbReference type="PRINTS" id="PR00377">
    <property type="entry name" value="IMPHPHTASES"/>
</dbReference>
<organism evidence="9 10">
    <name type="scientific">Orbilia brochopaga</name>
    <dbReference type="NCBI Taxonomy" id="3140254"/>
    <lineage>
        <taxon>Eukaryota</taxon>
        <taxon>Fungi</taxon>
        <taxon>Dikarya</taxon>
        <taxon>Ascomycota</taxon>
        <taxon>Pezizomycotina</taxon>
        <taxon>Orbiliomycetes</taxon>
        <taxon>Orbiliales</taxon>
        <taxon>Orbiliaceae</taxon>
        <taxon>Orbilia</taxon>
    </lineage>
</organism>
<comment type="similarity">
    <text evidence="3 8">Belongs to the inositol monophosphatase superfamily.</text>
</comment>
<evidence type="ECO:0000256" key="6">
    <source>
        <dbReference type="ARBA" id="ARBA00022842"/>
    </source>
</evidence>
<feature type="binding site" evidence="7">
    <location>
        <position position="95"/>
    </location>
    <ligand>
        <name>Mg(2+)</name>
        <dbReference type="ChEBI" id="CHEBI:18420"/>
        <label>1</label>
        <note>catalytic</note>
    </ligand>
</feature>
<evidence type="ECO:0000313" key="9">
    <source>
        <dbReference type="EMBL" id="KAK6347274.1"/>
    </source>
</evidence>